<dbReference type="PANTHER" id="PTHR31286">
    <property type="entry name" value="GLYCINE-RICH CELL WALL STRUCTURAL PROTEIN 1.8-LIKE"/>
    <property type="match status" value="1"/>
</dbReference>
<dbReference type="InterPro" id="IPR040256">
    <property type="entry name" value="At4g02000-like"/>
</dbReference>
<comment type="caution">
    <text evidence="1">The sequence shown here is derived from an EMBL/GenBank/DDBJ whole genome shotgun (WGS) entry which is preliminary data.</text>
</comment>
<organism evidence="1">
    <name type="scientific">Tanacetum cinerariifolium</name>
    <name type="common">Dalmatian daisy</name>
    <name type="synonym">Chrysanthemum cinerariifolium</name>
    <dbReference type="NCBI Taxonomy" id="118510"/>
    <lineage>
        <taxon>Eukaryota</taxon>
        <taxon>Viridiplantae</taxon>
        <taxon>Streptophyta</taxon>
        <taxon>Embryophyta</taxon>
        <taxon>Tracheophyta</taxon>
        <taxon>Spermatophyta</taxon>
        <taxon>Magnoliopsida</taxon>
        <taxon>eudicotyledons</taxon>
        <taxon>Gunneridae</taxon>
        <taxon>Pentapetalae</taxon>
        <taxon>asterids</taxon>
        <taxon>campanulids</taxon>
        <taxon>Asterales</taxon>
        <taxon>Asteraceae</taxon>
        <taxon>Asteroideae</taxon>
        <taxon>Anthemideae</taxon>
        <taxon>Anthemidinae</taxon>
        <taxon>Tanacetum</taxon>
    </lineage>
</organism>
<evidence type="ECO:0000313" key="1">
    <source>
        <dbReference type="EMBL" id="GFA49010.1"/>
    </source>
</evidence>
<dbReference type="PANTHER" id="PTHR31286:SF99">
    <property type="entry name" value="DUF4283 DOMAIN-CONTAINING PROTEIN"/>
    <property type="match status" value="1"/>
</dbReference>
<gene>
    <name evidence="1" type="ORF">Tci_620982</name>
</gene>
<proteinExistence type="predicted"/>
<protein>
    <recommendedName>
        <fullName evidence="2">Zinc knuckle CX2CX4HX4C</fullName>
    </recommendedName>
</protein>
<dbReference type="AlphaFoldDB" id="A0A699JNN7"/>
<sequence length="194" mass="21732">MCEPSQGDDRTRKVTVGMDVAKNNVASPTSGQVWIREGNDGKRFFLFKFASIEGVEYVLRNGRPPYGRILIKINVYNEFSDHLVMPIPNLEGSGYTKETIRIEYEWKPPYCSSCLIFGHSLVDCPKVVPKRVVNQKDKGKHVLVDDDGKSLENVNYLSDLGNNDEVEPVDNEMTTFLASKPIGVGYGSKSLLKL</sequence>
<evidence type="ECO:0008006" key="2">
    <source>
        <dbReference type="Google" id="ProtNLM"/>
    </source>
</evidence>
<dbReference type="EMBL" id="BKCJ010433145">
    <property type="protein sequence ID" value="GFA49010.1"/>
    <property type="molecule type" value="Genomic_DNA"/>
</dbReference>
<accession>A0A699JNN7</accession>
<name>A0A699JNN7_TANCI</name>
<reference evidence="1" key="1">
    <citation type="journal article" date="2019" name="Sci. Rep.">
        <title>Draft genome of Tanacetum cinerariifolium, the natural source of mosquito coil.</title>
        <authorList>
            <person name="Yamashiro T."/>
            <person name="Shiraishi A."/>
            <person name="Satake H."/>
            <person name="Nakayama K."/>
        </authorList>
    </citation>
    <scope>NUCLEOTIDE SEQUENCE</scope>
</reference>